<protein>
    <submittedName>
        <fullName evidence="1">Uncharacterized protein</fullName>
    </submittedName>
</protein>
<organism evidence="1">
    <name type="scientific">marine sediment metagenome</name>
    <dbReference type="NCBI Taxonomy" id="412755"/>
    <lineage>
        <taxon>unclassified sequences</taxon>
        <taxon>metagenomes</taxon>
        <taxon>ecological metagenomes</taxon>
    </lineage>
</organism>
<dbReference type="AlphaFoldDB" id="A0A0F9K166"/>
<dbReference type="EMBL" id="LAZR01016341">
    <property type="protein sequence ID" value="KKM04928.1"/>
    <property type="molecule type" value="Genomic_DNA"/>
</dbReference>
<proteinExistence type="predicted"/>
<evidence type="ECO:0000313" key="1">
    <source>
        <dbReference type="EMBL" id="KKM04928.1"/>
    </source>
</evidence>
<comment type="caution">
    <text evidence="1">The sequence shown here is derived from an EMBL/GenBank/DDBJ whole genome shotgun (WGS) entry which is preliminary data.</text>
</comment>
<name>A0A0F9K166_9ZZZZ</name>
<reference evidence="1" key="1">
    <citation type="journal article" date="2015" name="Nature">
        <title>Complex archaea that bridge the gap between prokaryotes and eukaryotes.</title>
        <authorList>
            <person name="Spang A."/>
            <person name="Saw J.H."/>
            <person name="Jorgensen S.L."/>
            <person name="Zaremba-Niedzwiedzka K."/>
            <person name="Martijn J."/>
            <person name="Lind A.E."/>
            <person name="van Eijk R."/>
            <person name="Schleper C."/>
            <person name="Guy L."/>
            <person name="Ettema T.J."/>
        </authorList>
    </citation>
    <scope>NUCLEOTIDE SEQUENCE</scope>
</reference>
<accession>A0A0F9K166</accession>
<sequence>MKVFIKGPFQRRDGSVFARFFTGKGDQFAAIVLGLKSPEDLAKAAQNFADRIRAYKKDPNGYTGTY</sequence>
<gene>
    <name evidence="1" type="ORF">LCGC14_1759310</name>
</gene>